<dbReference type="InterPro" id="IPR036179">
    <property type="entry name" value="Ig-like_dom_sf"/>
</dbReference>
<protein>
    <submittedName>
        <fullName evidence="5">Integumentary mucin C.1-like isoform X2</fullName>
    </submittedName>
</protein>
<keyword evidence="3" id="KW-0732">Signal</keyword>
<dbReference type="InterPro" id="IPR007110">
    <property type="entry name" value="Ig-like_dom"/>
</dbReference>
<dbReference type="PROSITE" id="PS50835">
    <property type="entry name" value="IG_LIKE"/>
    <property type="match status" value="2"/>
</dbReference>
<evidence type="ECO:0000313" key="5">
    <source>
        <dbReference type="EMBL" id="CAK6981569.1"/>
    </source>
</evidence>
<proteinExistence type="predicted"/>
<feature type="signal peptide" evidence="3">
    <location>
        <begin position="1"/>
        <end position="18"/>
    </location>
</feature>
<keyword evidence="2" id="KW-1133">Transmembrane helix</keyword>
<evidence type="ECO:0000256" key="2">
    <source>
        <dbReference type="SAM" id="Phobius"/>
    </source>
</evidence>
<organism evidence="5 6">
    <name type="scientific">Scomber scombrus</name>
    <name type="common">Atlantic mackerel</name>
    <name type="synonym">Scomber vernalis</name>
    <dbReference type="NCBI Taxonomy" id="13677"/>
    <lineage>
        <taxon>Eukaryota</taxon>
        <taxon>Metazoa</taxon>
        <taxon>Chordata</taxon>
        <taxon>Craniata</taxon>
        <taxon>Vertebrata</taxon>
        <taxon>Euteleostomi</taxon>
        <taxon>Actinopterygii</taxon>
        <taxon>Neopterygii</taxon>
        <taxon>Teleostei</taxon>
        <taxon>Neoteleostei</taxon>
        <taxon>Acanthomorphata</taxon>
        <taxon>Pelagiaria</taxon>
        <taxon>Scombriformes</taxon>
        <taxon>Scombridae</taxon>
        <taxon>Scomber</taxon>
    </lineage>
</organism>
<dbReference type="Gene3D" id="2.60.40.10">
    <property type="entry name" value="Immunoglobulins"/>
    <property type="match status" value="2"/>
</dbReference>
<reference evidence="5 6" key="1">
    <citation type="submission" date="2024-01" db="EMBL/GenBank/DDBJ databases">
        <authorList>
            <person name="Alioto T."/>
            <person name="Alioto T."/>
            <person name="Gomez Garrido J."/>
        </authorList>
    </citation>
    <scope>NUCLEOTIDE SEQUENCE [LARGE SCALE GENOMIC DNA]</scope>
</reference>
<feature type="transmembrane region" description="Helical" evidence="2">
    <location>
        <begin position="391"/>
        <end position="412"/>
    </location>
</feature>
<feature type="compositionally biased region" description="Low complexity" evidence="1">
    <location>
        <begin position="365"/>
        <end position="378"/>
    </location>
</feature>
<gene>
    <name evidence="5" type="ORF">FSCOSCO3_A009340</name>
</gene>
<keyword evidence="2" id="KW-0472">Membrane</keyword>
<keyword evidence="2" id="KW-0812">Transmembrane</keyword>
<evidence type="ECO:0000259" key="4">
    <source>
        <dbReference type="PROSITE" id="PS50835"/>
    </source>
</evidence>
<keyword evidence="6" id="KW-1185">Reference proteome</keyword>
<feature type="compositionally biased region" description="Low complexity" evidence="1">
    <location>
        <begin position="276"/>
        <end position="348"/>
    </location>
</feature>
<dbReference type="EMBL" id="CAWUFR010000846">
    <property type="protein sequence ID" value="CAK6981569.1"/>
    <property type="molecule type" value="Genomic_DNA"/>
</dbReference>
<feature type="chain" id="PRO_5044021740" evidence="3">
    <location>
        <begin position="19"/>
        <end position="574"/>
    </location>
</feature>
<feature type="compositionally biased region" description="Polar residues" evidence="1">
    <location>
        <begin position="491"/>
        <end position="525"/>
    </location>
</feature>
<sequence>MNIYSCLLALLLACNVTAEIIYQGVNEGKLALLSCPHSVEGKMTWSREIDGRKVDIFGNKEERFNETLRRYGSYVGKKLRISTLAVSDSGTFYCNNEIAVELTVIPSGTKILQPTERSSITLTCPHDVGGSHVPTWSREIGGKKQPIRLHVSTVTKTLMLPNLQPADFGLYLCDGKPAVYLNVIKGESSERGTEILQTTERSNITLTCAHDDGGSHVPTWSREIGGKQQPIRLHVSTVTRMLMLPNLQPADSGLYLCDGKPAVYLHVTKDEDRKPTTTTSTTTTTTTLTTTTTTPTTPIPTTTIKTTATSTTTTTTPTTPIPTTTIKTTSASTTRRQTAAATTRTSTTTKKRRSSKKPGKKRKTTTSTTTTSTKVSTTSAPFADPDNTLELVLGTVVPFVVLLLIIIAYCSWRRRFKRRVSAVTEGKYAVYEEIQDGGLQLKKRMKSSGGPSAAYCLAGFPGESNQNDPTYHTIPDLPPMGNKTGLKKQTKQPNQNDPTYHTISNPAPTGNRNGTSLTCESSYPLITNPLPDGNKQGESNQNDPTYYTIADLPPRGNMIDTFQTNESPYSLITS</sequence>
<feature type="domain" description="Ig-like" evidence="4">
    <location>
        <begin position="106"/>
        <end position="173"/>
    </location>
</feature>
<comment type="caution">
    <text evidence="5">The sequence shown here is derived from an EMBL/GenBank/DDBJ whole genome shotgun (WGS) entry which is preliminary data.</text>
</comment>
<evidence type="ECO:0000256" key="1">
    <source>
        <dbReference type="SAM" id="MobiDB-lite"/>
    </source>
</evidence>
<evidence type="ECO:0000256" key="3">
    <source>
        <dbReference type="SAM" id="SignalP"/>
    </source>
</evidence>
<evidence type="ECO:0000313" key="6">
    <source>
        <dbReference type="Proteomes" id="UP001314229"/>
    </source>
</evidence>
<dbReference type="SMART" id="SM00409">
    <property type="entry name" value="IG"/>
    <property type="match status" value="3"/>
</dbReference>
<feature type="region of interest" description="Disordered" evidence="1">
    <location>
        <begin position="272"/>
        <end position="378"/>
    </location>
</feature>
<feature type="compositionally biased region" description="Basic residues" evidence="1">
    <location>
        <begin position="349"/>
        <end position="364"/>
    </location>
</feature>
<feature type="domain" description="Ig-like" evidence="4">
    <location>
        <begin position="177"/>
        <end position="257"/>
    </location>
</feature>
<dbReference type="PANTHER" id="PTHR11422:SF10">
    <property type="entry name" value="IG-LIKE DOMAIN-CONTAINING PROTEIN"/>
    <property type="match status" value="1"/>
</dbReference>
<dbReference type="PANTHER" id="PTHR11422">
    <property type="entry name" value="T-CELL SURFACE GLYCOPROTEIN CD4"/>
    <property type="match status" value="1"/>
</dbReference>
<dbReference type="SUPFAM" id="SSF48726">
    <property type="entry name" value="Immunoglobulin"/>
    <property type="match status" value="2"/>
</dbReference>
<dbReference type="InterPro" id="IPR013783">
    <property type="entry name" value="Ig-like_fold"/>
</dbReference>
<feature type="region of interest" description="Disordered" evidence="1">
    <location>
        <begin position="479"/>
        <end position="543"/>
    </location>
</feature>
<accession>A0AAV1QDQ1</accession>
<dbReference type="InterPro" id="IPR003599">
    <property type="entry name" value="Ig_sub"/>
</dbReference>
<dbReference type="Proteomes" id="UP001314229">
    <property type="component" value="Unassembled WGS sequence"/>
</dbReference>
<dbReference type="AlphaFoldDB" id="A0AAV1QDQ1"/>
<name>A0AAV1QDQ1_SCOSC</name>